<evidence type="ECO:0000313" key="2">
    <source>
        <dbReference type="Proteomes" id="UP001159363"/>
    </source>
</evidence>
<dbReference type="Proteomes" id="UP001159363">
    <property type="component" value="Chromosome X"/>
</dbReference>
<accession>A0ABQ9HSQ9</accession>
<sequence length="169" mass="18224">MNGTVNGKASMPCELSIFRADMGLFGVNRSVEASVVLIIGVSRADESAVKRAALSGSIPMCKIPELTFPGTEPSLSWWETTALAADTPQSRVCIEIHGCTVRWLVRSPLSKAILVRSPAGSLTDFRMWESCWIMQLEGGFFRGMTGTYVSRLESPSLGTCCLALGQTTT</sequence>
<organism evidence="1 2">
    <name type="scientific">Dryococelus australis</name>
    <dbReference type="NCBI Taxonomy" id="614101"/>
    <lineage>
        <taxon>Eukaryota</taxon>
        <taxon>Metazoa</taxon>
        <taxon>Ecdysozoa</taxon>
        <taxon>Arthropoda</taxon>
        <taxon>Hexapoda</taxon>
        <taxon>Insecta</taxon>
        <taxon>Pterygota</taxon>
        <taxon>Neoptera</taxon>
        <taxon>Polyneoptera</taxon>
        <taxon>Phasmatodea</taxon>
        <taxon>Verophasmatodea</taxon>
        <taxon>Anareolatae</taxon>
        <taxon>Phasmatidae</taxon>
        <taxon>Eurycanthinae</taxon>
        <taxon>Dryococelus</taxon>
    </lineage>
</organism>
<reference evidence="1 2" key="1">
    <citation type="submission" date="2023-02" db="EMBL/GenBank/DDBJ databases">
        <title>LHISI_Scaffold_Assembly.</title>
        <authorList>
            <person name="Stuart O.P."/>
            <person name="Cleave R."/>
            <person name="Magrath M.J.L."/>
            <person name="Mikheyev A.S."/>
        </authorList>
    </citation>
    <scope>NUCLEOTIDE SEQUENCE [LARGE SCALE GENOMIC DNA]</scope>
    <source>
        <strain evidence="1">Daus_M_001</strain>
        <tissue evidence="1">Leg muscle</tissue>
    </source>
</reference>
<keyword evidence="2" id="KW-1185">Reference proteome</keyword>
<protein>
    <submittedName>
        <fullName evidence="1">Uncharacterized protein</fullName>
    </submittedName>
</protein>
<name>A0ABQ9HSQ9_9NEOP</name>
<gene>
    <name evidence="1" type="ORF">PR048_013633</name>
</gene>
<evidence type="ECO:0000313" key="1">
    <source>
        <dbReference type="EMBL" id="KAJ8887418.1"/>
    </source>
</evidence>
<proteinExistence type="predicted"/>
<dbReference type="EMBL" id="JARBHB010000004">
    <property type="protein sequence ID" value="KAJ8887418.1"/>
    <property type="molecule type" value="Genomic_DNA"/>
</dbReference>
<comment type="caution">
    <text evidence="1">The sequence shown here is derived from an EMBL/GenBank/DDBJ whole genome shotgun (WGS) entry which is preliminary data.</text>
</comment>